<dbReference type="InterPro" id="IPR027417">
    <property type="entry name" value="P-loop_NTPase"/>
</dbReference>
<evidence type="ECO:0000259" key="12">
    <source>
        <dbReference type="PROSITE" id="PS51786"/>
    </source>
</evidence>
<dbReference type="FunFam" id="1.20.5.5270:FF:000002">
    <property type="entry name" value="Lon protease homolog"/>
    <property type="match status" value="1"/>
</dbReference>
<dbReference type="SMART" id="SM00382">
    <property type="entry name" value="AAA"/>
    <property type="match status" value="1"/>
</dbReference>
<evidence type="ECO:0000313" key="14">
    <source>
        <dbReference type="EMBL" id="CBH74863.1"/>
    </source>
</evidence>
<keyword evidence="5 14" id="KW-0378">Hydrolase</keyword>
<keyword evidence="8" id="KW-0346">Stress response</keyword>
<dbReference type="PIRSF" id="PIRSF001174">
    <property type="entry name" value="Lon_proteas"/>
    <property type="match status" value="1"/>
</dbReference>
<dbReference type="InterPro" id="IPR004815">
    <property type="entry name" value="Lon_bac/euk-typ"/>
</dbReference>
<dbReference type="Gene3D" id="3.40.50.300">
    <property type="entry name" value="P-loop containing nucleotide triphosphate hydrolases"/>
    <property type="match status" value="1"/>
</dbReference>
<dbReference type="InterPro" id="IPR003111">
    <property type="entry name" value="Lon_prtase_N"/>
</dbReference>
<evidence type="ECO:0000256" key="3">
    <source>
        <dbReference type="ARBA" id="ARBA00022670"/>
    </source>
</evidence>
<keyword evidence="4" id="KW-0547">Nucleotide-binding</keyword>
<dbReference type="GO" id="GO:0030163">
    <property type="term" value="P:protein catabolic process"/>
    <property type="evidence" value="ECO:0007669"/>
    <property type="project" value="InterPro"/>
</dbReference>
<dbReference type="PROSITE" id="PS51787">
    <property type="entry name" value="LON_N"/>
    <property type="match status" value="1"/>
</dbReference>
<protein>
    <recommendedName>
        <fullName evidence="10">endopeptidase La</fullName>
        <ecNumber evidence="10">3.4.21.53</ecNumber>
    </recommendedName>
</protein>
<comment type="caution">
    <text evidence="14">The sequence shown here is derived from an EMBL/GenBank/DDBJ whole genome shotgun (WGS) entry which is preliminary data.</text>
</comment>
<evidence type="ECO:0000256" key="5">
    <source>
        <dbReference type="ARBA" id="ARBA00022801"/>
    </source>
</evidence>
<dbReference type="InterPro" id="IPR027065">
    <property type="entry name" value="Lon_Prtase"/>
</dbReference>
<accession>E6PEH8</accession>
<dbReference type="NCBIfam" id="TIGR00763">
    <property type="entry name" value="lon"/>
    <property type="match status" value="1"/>
</dbReference>
<dbReference type="Pfam" id="PF22667">
    <property type="entry name" value="Lon_lid"/>
    <property type="match status" value="1"/>
</dbReference>
<dbReference type="Gene3D" id="3.30.230.10">
    <property type="match status" value="1"/>
</dbReference>
<comment type="subcellular location">
    <subcellularLocation>
        <location evidence="1">Cytoplasm</location>
    </subcellularLocation>
</comment>
<dbReference type="InterPro" id="IPR020568">
    <property type="entry name" value="Ribosomal_Su5_D2-typ_SF"/>
</dbReference>
<dbReference type="InterPro" id="IPR015947">
    <property type="entry name" value="PUA-like_sf"/>
</dbReference>
<dbReference type="FunFam" id="3.40.50.300:FF:000021">
    <property type="entry name" value="Lon protease homolog"/>
    <property type="match status" value="1"/>
</dbReference>
<dbReference type="PROSITE" id="PS51786">
    <property type="entry name" value="LON_PROTEOLYTIC"/>
    <property type="match status" value="1"/>
</dbReference>
<dbReference type="Pfam" id="PF02190">
    <property type="entry name" value="LON_substr_bdg"/>
    <property type="match status" value="1"/>
</dbReference>
<dbReference type="InterPro" id="IPR003593">
    <property type="entry name" value="AAA+_ATPase"/>
</dbReference>
<dbReference type="InterPro" id="IPR008268">
    <property type="entry name" value="Peptidase_S16_AS"/>
</dbReference>
<dbReference type="Pfam" id="PF00004">
    <property type="entry name" value="AAA"/>
    <property type="match status" value="1"/>
</dbReference>
<dbReference type="HAMAP" id="MF_01973">
    <property type="entry name" value="lon_bact"/>
    <property type="match status" value="1"/>
</dbReference>
<dbReference type="InterPro" id="IPR027543">
    <property type="entry name" value="Lon_bac"/>
</dbReference>
<evidence type="ECO:0000256" key="8">
    <source>
        <dbReference type="ARBA" id="ARBA00023016"/>
    </source>
</evidence>
<evidence type="ECO:0000256" key="2">
    <source>
        <dbReference type="ARBA" id="ARBA00022490"/>
    </source>
</evidence>
<feature type="domain" description="Lon N-terminal" evidence="13">
    <location>
        <begin position="14"/>
        <end position="207"/>
    </location>
</feature>
<dbReference type="EC" id="3.4.21.53" evidence="10"/>
<proteinExistence type="inferred from homology"/>
<keyword evidence="6" id="KW-0720">Serine protease</keyword>
<dbReference type="GO" id="GO:0005737">
    <property type="term" value="C:cytoplasm"/>
    <property type="evidence" value="ECO:0007669"/>
    <property type="project" value="UniProtKB-SubCell"/>
</dbReference>
<evidence type="ECO:0000256" key="4">
    <source>
        <dbReference type="ARBA" id="ARBA00022741"/>
    </source>
</evidence>
<dbReference type="GO" id="GO:0006508">
    <property type="term" value="P:proteolysis"/>
    <property type="evidence" value="ECO:0007669"/>
    <property type="project" value="UniProtKB-KW"/>
</dbReference>
<dbReference type="PROSITE" id="PS01046">
    <property type="entry name" value="LON_SER"/>
    <property type="match status" value="1"/>
</dbReference>
<dbReference type="Gene3D" id="1.20.5.5270">
    <property type="match status" value="1"/>
</dbReference>
<dbReference type="PANTHER" id="PTHR10046">
    <property type="entry name" value="ATP DEPENDENT LON PROTEASE FAMILY MEMBER"/>
    <property type="match status" value="1"/>
</dbReference>
<dbReference type="Gene3D" id="2.30.130.40">
    <property type="entry name" value="LON domain-like"/>
    <property type="match status" value="1"/>
</dbReference>
<keyword evidence="7" id="KW-0067">ATP-binding</keyword>
<dbReference type="GO" id="GO:0005524">
    <property type="term" value="F:ATP binding"/>
    <property type="evidence" value="ECO:0007669"/>
    <property type="project" value="UniProtKB-KW"/>
</dbReference>
<evidence type="ECO:0000256" key="9">
    <source>
        <dbReference type="ARBA" id="ARBA00050665"/>
    </source>
</evidence>
<evidence type="ECO:0000256" key="6">
    <source>
        <dbReference type="ARBA" id="ARBA00022825"/>
    </source>
</evidence>
<dbReference type="InterPro" id="IPR014721">
    <property type="entry name" value="Ribsml_uS5_D2-typ_fold_subgr"/>
</dbReference>
<organism evidence="14">
    <name type="scientific">mine drainage metagenome</name>
    <dbReference type="NCBI Taxonomy" id="410659"/>
    <lineage>
        <taxon>unclassified sequences</taxon>
        <taxon>metagenomes</taxon>
        <taxon>ecological metagenomes</taxon>
    </lineage>
</organism>
<dbReference type="EMBL" id="CABL01000005">
    <property type="protein sequence ID" value="CBH74863.1"/>
    <property type="molecule type" value="Genomic_DNA"/>
</dbReference>
<evidence type="ECO:0000256" key="1">
    <source>
        <dbReference type="ARBA" id="ARBA00004496"/>
    </source>
</evidence>
<feature type="region of interest" description="Disordered" evidence="11">
    <location>
        <begin position="794"/>
        <end position="824"/>
    </location>
</feature>
<dbReference type="InterPro" id="IPR003959">
    <property type="entry name" value="ATPase_AAA_core"/>
</dbReference>
<keyword evidence="2" id="KW-0963">Cytoplasm</keyword>
<evidence type="ECO:0000256" key="7">
    <source>
        <dbReference type="ARBA" id="ARBA00022840"/>
    </source>
</evidence>
<dbReference type="SUPFAM" id="SSF54211">
    <property type="entry name" value="Ribosomal protein S5 domain 2-like"/>
    <property type="match status" value="1"/>
</dbReference>
<dbReference type="Gene3D" id="1.10.8.60">
    <property type="match status" value="1"/>
</dbReference>
<evidence type="ECO:0000259" key="13">
    <source>
        <dbReference type="PROSITE" id="PS51787"/>
    </source>
</evidence>
<dbReference type="GO" id="GO:0004252">
    <property type="term" value="F:serine-type endopeptidase activity"/>
    <property type="evidence" value="ECO:0007669"/>
    <property type="project" value="UniProtKB-EC"/>
</dbReference>
<dbReference type="Pfam" id="PF05362">
    <property type="entry name" value="Lon_C"/>
    <property type="match status" value="1"/>
</dbReference>
<dbReference type="SUPFAM" id="SSF52540">
    <property type="entry name" value="P-loop containing nucleoside triphosphate hydrolases"/>
    <property type="match status" value="1"/>
</dbReference>
<evidence type="ECO:0000256" key="11">
    <source>
        <dbReference type="SAM" id="MobiDB-lite"/>
    </source>
</evidence>
<dbReference type="SUPFAM" id="SSF88697">
    <property type="entry name" value="PUA domain-like"/>
    <property type="match status" value="1"/>
</dbReference>
<gene>
    <name evidence="14" type="primary">lonA</name>
    <name evidence="14" type="ORF">CARN1_0038</name>
</gene>
<dbReference type="PRINTS" id="PR00830">
    <property type="entry name" value="ENDOLAPTASE"/>
</dbReference>
<comment type="catalytic activity">
    <reaction evidence="9">
        <text>Hydrolysis of proteins in presence of ATP.</text>
        <dbReference type="EC" id="3.4.21.53"/>
    </reaction>
</comment>
<keyword evidence="3 14" id="KW-0645">Protease</keyword>
<name>E6PEH8_9ZZZZ</name>
<dbReference type="InterPro" id="IPR046336">
    <property type="entry name" value="Lon_prtase_N_sf"/>
</dbReference>
<dbReference type="GO" id="GO:0043565">
    <property type="term" value="F:sequence-specific DNA binding"/>
    <property type="evidence" value="ECO:0007669"/>
    <property type="project" value="InterPro"/>
</dbReference>
<dbReference type="CDD" id="cd19500">
    <property type="entry name" value="RecA-like_Lon"/>
    <property type="match status" value="1"/>
</dbReference>
<dbReference type="Gene3D" id="1.20.58.1480">
    <property type="match status" value="1"/>
</dbReference>
<dbReference type="GO" id="GO:0016887">
    <property type="term" value="F:ATP hydrolysis activity"/>
    <property type="evidence" value="ECO:0007669"/>
    <property type="project" value="InterPro"/>
</dbReference>
<dbReference type="AlphaFoldDB" id="E6PEH8"/>
<evidence type="ECO:0000256" key="10">
    <source>
        <dbReference type="ARBA" id="ARBA00066743"/>
    </source>
</evidence>
<dbReference type="SMART" id="SM00464">
    <property type="entry name" value="LON"/>
    <property type="match status" value="1"/>
</dbReference>
<dbReference type="InterPro" id="IPR008269">
    <property type="entry name" value="Lon_proteolytic"/>
</dbReference>
<sequence length="824" mass="91384">MAAKAKPIVPAGLLGILPLQEAVLFPNTVIPLAVVKKPGIRLVEEAIREGRPIGLTVLKDREIENPGPDDVERVGTIGIIQKMLKVPDGTLRCIVAGQSVFRIEQFTQSDPYLVAAYTELPDKTVENEARVAMHRNLAGLFQKLLSYLPQAPREMEMEVQNITDSNVLTYFVASTMRLETAERQALLEERDTAKRMRKLTMLLTKELEVVELGHKIQGDIQREMDKNQREFYLRQQLRAIQEELGEIDPQLAEINDLKKKIDEAKMPEEAQKAAERELDRLSKVPQASPEYSVIRTYLDWLVQLPWNVATTDAIDIRKAREILDEDHYDLEKIKDRIVEYLAVGKLKNRLSGPILCFVGPPGVGKTSLGQSIARAMGRKFVRLSVGGVRDEAEIRGHRRTYIGAMPGTIVRAIRDAGTRNPVMMIDEIDKVGSDFRGDPQSALLEVLDPEQNKGYRDHYLDLPFDLSQVLFVCTANSLDTISPPLRDRMEIIQLSGYTEFEKLQIAKRYLLKKQRLANGVKDGQSQISDTALRAIINDYTREAGVRNLDREIGTVFRKIARKVAENSSYKTRVKPEGLVEYLKKPRFFNEVKKRVASVGVATGMAWTPVGGDILFIETQVMPGSGKVVLTGQLGDVMKESAQAAVSFLRSRSNELGLAEDFFAKHDIHIHVPAGATPKDGPSAGIALVTSIASMLTGNKVDPNLAMTGEITLTGQVLPIGGLKEKVLGARRAGISKVLLPKRNEVDLDDIPDEVRTQMTFVSVEELSEVLSHALGKRIIAPVPLGNENLKRNGIVVPMPKRGTGKRAGAARGRTKVSPRPASRA</sequence>
<dbReference type="GO" id="GO:0004176">
    <property type="term" value="F:ATP-dependent peptidase activity"/>
    <property type="evidence" value="ECO:0007669"/>
    <property type="project" value="InterPro"/>
</dbReference>
<reference evidence="14" key="1">
    <citation type="submission" date="2009-10" db="EMBL/GenBank/DDBJ databases">
        <title>Diversity of trophic interactions inside an arsenic-rich microbial ecosystem.</title>
        <authorList>
            <person name="Bertin P.N."/>
            <person name="Heinrich-Salmeron A."/>
            <person name="Pelletier E."/>
            <person name="Goulhen-Chollet F."/>
            <person name="Arsene-Ploetze F."/>
            <person name="Gallien S."/>
            <person name="Calteau A."/>
            <person name="Vallenet D."/>
            <person name="Casiot C."/>
            <person name="Chane-Woon-Ming B."/>
            <person name="Giloteaux L."/>
            <person name="Barakat M."/>
            <person name="Bonnefoy V."/>
            <person name="Bruneel O."/>
            <person name="Chandler M."/>
            <person name="Cleiss J."/>
            <person name="Duran R."/>
            <person name="Elbaz-Poulichet F."/>
            <person name="Fonknechten N."/>
            <person name="Lauga B."/>
            <person name="Mornico D."/>
            <person name="Ortet P."/>
            <person name="Schaeffer C."/>
            <person name="Siguier P."/>
            <person name="Alexander Thil Smith A."/>
            <person name="Van Dorsselaer A."/>
            <person name="Weissenbach J."/>
            <person name="Medigue C."/>
            <person name="Le Paslier D."/>
        </authorList>
    </citation>
    <scope>NUCLEOTIDE SEQUENCE</scope>
</reference>
<feature type="domain" description="Lon proteolytic" evidence="12">
    <location>
        <begin position="595"/>
        <end position="776"/>
    </location>
</feature>
<dbReference type="InterPro" id="IPR054594">
    <property type="entry name" value="Lon_lid"/>
</dbReference>